<dbReference type="SMART" id="SM00382">
    <property type="entry name" value="AAA"/>
    <property type="match status" value="1"/>
</dbReference>
<evidence type="ECO:0000256" key="1">
    <source>
        <dbReference type="ARBA" id="ARBA00022448"/>
    </source>
</evidence>
<reference evidence="8 9" key="1">
    <citation type="journal article" date="2015" name="Antonie Van Leeuwenhoek">
        <title>Oricola cellulosilytica gen. nov., sp. nov., a cellulose-degrading bacterium of the family Phyllobacteriaceae isolated from surface seashore water, and emended descriptions of Mesorhizobium loti and Phyllobacterium myrsinacearum.</title>
        <authorList>
            <person name="Hameed A."/>
            <person name="Shahina M."/>
            <person name="Lai W.A."/>
            <person name="Lin S.Y."/>
            <person name="Young L.S."/>
            <person name="Liu Y.C."/>
            <person name="Hsu Y.H."/>
            <person name="Young C.C."/>
        </authorList>
    </citation>
    <scope>NUCLEOTIDE SEQUENCE [LARGE SCALE GENOMIC DNA]</scope>
    <source>
        <strain evidence="8 9">KCTC 52183</strain>
    </source>
</reference>
<gene>
    <name evidence="8" type="primary">ccmA</name>
    <name evidence="8" type="ORF">E0D97_00050</name>
</gene>
<dbReference type="Gene3D" id="3.40.50.300">
    <property type="entry name" value="P-loop containing nucleotide triphosphate hydrolases"/>
    <property type="match status" value="1"/>
</dbReference>
<comment type="caution">
    <text evidence="8">The sequence shown here is derived from an EMBL/GenBank/DDBJ whole genome shotgun (WGS) entry which is preliminary data.</text>
</comment>
<evidence type="ECO:0000259" key="7">
    <source>
        <dbReference type="PROSITE" id="PS50893"/>
    </source>
</evidence>
<dbReference type="Proteomes" id="UP000291301">
    <property type="component" value="Unassembled WGS sequence"/>
</dbReference>
<keyword evidence="6" id="KW-0472">Membrane</keyword>
<keyword evidence="3" id="KW-0201">Cytochrome c-type biogenesis</keyword>
<dbReference type="AlphaFoldDB" id="A0A4R0PE65"/>
<dbReference type="InterPro" id="IPR003593">
    <property type="entry name" value="AAA+_ATPase"/>
</dbReference>
<proteinExistence type="predicted"/>
<keyword evidence="4 8" id="KW-0067">ATP-binding</keyword>
<dbReference type="NCBIfam" id="TIGR01189">
    <property type="entry name" value="ccmA"/>
    <property type="match status" value="1"/>
</dbReference>
<dbReference type="GO" id="GO:0005524">
    <property type="term" value="F:ATP binding"/>
    <property type="evidence" value="ECO:0007669"/>
    <property type="project" value="UniProtKB-KW"/>
</dbReference>
<dbReference type="Pfam" id="PF00005">
    <property type="entry name" value="ABC_tran"/>
    <property type="match status" value="1"/>
</dbReference>
<protein>
    <submittedName>
        <fullName evidence="8">Heme ABC exporter ATP-binding protein CcmA</fullName>
    </submittedName>
</protein>
<dbReference type="RefSeq" id="WP_131564196.1">
    <property type="nucleotide sequence ID" value="NZ_JAINFK010000001.1"/>
</dbReference>
<feature type="domain" description="ABC transporter" evidence="7">
    <location>
        <begin position="3"/>
        <end position="203"/>
    </location>
</feature>
<evidence type="ECO:0000313" key="8">
    <source>
        <dbReference type="EMBL" id="TCD15871.1"/>
    </source>
</evidence>
<dbReference type="InterPro" id="IPR003439">
    <property type="entry name" value="ABC_transporter-like_ATP-bd"/>
</dbReference>
<evidence type="ECO:0000256" key="2">
    <source>
        <dbReference type="ARBA" id="ARBA00022741"/>
    </source>
</evidence>
<keyword evidence="5" id="KW-1278">Translocase</keyword>
<keyword evidence="2" id="KW-0547">Nucleotide-binding</keyword>
<dbReference type="GO" id="GO:0016887">
    <property type="term" value="F:ATP hydrolysis activity"/>
    <property type="evidence" value="ECO:0007669"/>
    <property type="project" value="InterPro"/>
</dbReference>
<dbReference type="InterPro" id="IPR027417">
    <property type="entry name" value="P-loop_NTPase"/>
</dbReference>
<name>A0A4R0PE65_9HYPH</name>
<dbReference type="InterPro" id="IPR005895">
    <property type="entry name" value="ABC_transptr_haem_export_CcmA"/>
</dbReference>
<organism evidence="8 9">
    <name type="scientific">Oricola cellulosilytica</name>
    <dbReference type="NCBI Taxonomy" id="1429082"/>
    <lineage>
        <taxon>Bacteria</taxon>
        <taxon>Pseudomonadati</taxon>
        <taxon>Pseudomonadota</taxon>
        <taxon>Alphaproteobacteria</taxon>
        <taxon>Hyphomicrobiales</taxon>
        <taxon>Ahrensiaceae</taxon>
        <taxon>Oricola</taxon>
    </lineage>
</organism>
<evidence type="ECO:0000256" key="3">
    <source>
        <dbReference type="ARBA" id="ARBA00022748"/>
    </source>
</evidence>
<evidence type="ECO:0000256" key="4">
    <source>
        <dbReference type="ARBA" id="ARBA00022840"/>
    </source>
</evidence>
<dbReference type="PANTHER" id="PTHR43499:SF1">
    <property type="entry name" value="ABC TRANSPORTER I FAMILY MEMBER 1"/>
    <property type="match status" value="1"/>
</dbReference>
<sequence>MKLAVSGLAADRGAGIIFENVGFTLERGTGLVVIGPNGAGKSTLIRAVAGLLRPSAGTVVLEGGGEEWPDVAAACHYLGPANAMKPALTVRENLTFWRDFGGQRDCDIAAALEIVGLAHTAELPFSYLSTGQRRRVSIAKLFLNRRPLWLLDEPTSGLDAAAEARFAELLRDHLEDGGIAVAATHLPLDVAGLRELRFGAAVAA</sequence>
<dbReference type="PROSITE" id="PS50893">
    <property type="entry name" value="ABC_TRANSPORTER_2"/>
    <property type="match status" value="1"/>
</dbReference>
<keyword evidence="1" id="KW-0813">Transport</keyword>
<dbReference type="PANTHER" id="PTHR43499">
    <property type="entry name" value="ABC TRANSPORTER I FAMILY MEMBER 1"/>
    <property type="match status" value="1"/>
</dbReference>
<evidence type="ECO:0000313" key="9">
    <source>
        <dbReference type="Proteomes" id="UP000291301"/>
    </source>
</evidence>
<accession>A0A4R0PE65</accession>
<keyword evidence="9" id="KW-1185">Reference proteome</keyword>
<dbReference type="SUPFAM" id="SSF52540">
    <property type="entry name" value="P-loop containing nucleoside triphosphate hydrolases"/>
    <property type="match status" value="1"/>
</dbReference>
<dbReference type="OrthoDB" id="9800654at2"/>
<evidence type="ECO:0000256" key="5">
    <source>
        <dbReference type="ARBA" id="ARBA00022967"/>
    </source>
</evidence>
<dbReference type="GO" id="GO:0017004">
    <property type="term" value="P:cytochrome complex assembly"/>
    <property type="evidence" value="ECO:0007669"/>
    <property type="project" value="UniProtKB-KW"/>
</dbReference>
<evidence type="ECO:0000256" key="6">
    <source>
        <dbReference type="ARBA" id="ARBA00023136"/>
    </source>
</evidence>
<dbReference type="EMBL" id="SJST01000001">
    <property type="protein sequence ID" value="TCD15871.1"/>
    <property type="molecule type" value="Genomic_DNA"/>
</dbReference>
<dbReference type="GO" id="GO:0022857">
    <property type="term" value="F:transmembrane transporter activity"/>
    <property type="evidence" value="ECO:0007669"/>
    <property type="project" value="InterPro"/>
</dbReference>